<dbReference type="SMART" id="SM00015">
    <property type="entry name" value="IQ"/>
    <property type="match status" value="5"/>
</dbReference>
<feature type="region of interest" description="Disordered" evidence="2">
    <location>
        <begin position="331"/>
        <end position="417"/>
    </location>
</feature>
<dbReference type="SUPFAM" id="SSF52540">
    <property type="entry name" value="P-loop containing nucleoside triphosphate hydrolases"/>
    <property type="match status" value="1"/>
</dbReference>
<feature type="region of interest" description="Disordered" evidence="2">
    <location>
        <begin position="444"/>
        <end position="501"/>
    </location>
</feature>
<dbReference type="InterPro" id="IPR000048">
    <property type="entry name" value="IQ_motif_EF-hand-BS"/>
</dbReference>
<evidence type="ECO:0000313" key="4">
    <source>
        <dbReference type="Proteomes" id="UP000694727"/>
    </source>
</evidence>
<evidence type="ECO:0000313" key="3">
    <source>
        <dbReference type="Ensembl" id="ENSSSCP00025022676.1"/>
    </source>
</evidence>
<feature type="compositionally biased region" description="Polar residues" evidence="2">
    <location>
        <begin position="1223"/>
        <end position="1248"/>
    </location>
</feature>
<proteinExistence type="predicted"/>
<dbReference type="CDD" id="cd23767">
    <property type="entry name" value="IQCD"/>
    <property type="match status" value="4"/>
</dbReference>
<feature type="compositionally biased region" description="Polar residues" evidence="2">
    <location>
        <begin position="2188"/>
        <end position="2197"/>
    </location>
</feature>
<feature type="compositionally biased region" description="Polar residues" evidence="2">
    <location>
        <begin position="725"/>
        <end position="738"/>
    </location>
</feature>
<feature type="compositionally biased region" description="Polar residues" evidence="2">
    <location>
        <begin position="1132"/>
        <end position="1146"/>
    </location>
</feature>
<feature type="region of interest" description="Disordered" evidence="2">
    <location>
        <begin position="2158"/>
        <end position="2197"/>
    </location>
</feature>
<accession>A0A8D0S2N9</accession>
<protein>
    <submittedName>
        <fullName evidence="3">Uncharacterized protein</fullName>
    </submittedName>
</protein>
<feature type="region of interest" description="Disordered" evidence="2">
    <location>
        <begin position="533"/>
        <end position="567"/>
    </location>
</feature>
<evidence type="ECO:0000256" key="1">
    <source>
        <dbReference type="ARBA" id="ARBA00022737"/>
    </source>
</evidence>
<keyword evidence="1" id="KW-0677">Repeat</keyword>
<dbReference type="InterPro" id="IPR027417">
    <property type="entry name" value="P-loop_NTPase"/>
</dbReference>
<organism evidence="3 4">
    <name type="scientific">Sus scrofa</name>
    <name type="common">Pig</name>
    <dbReference type="NCBI Taxonomy" id="9823"/>
    <lineage>
        <taxon>Eukaryota</taxon>
        <taxon>Metazoa</taxon>
        <taxon>Chordata</taxon>
        <taxon>Craniata</taxon>
        <taxon>Vertebrata</taxon>
        <taxon>Euteleostomi</taxon>
        <taxon>Mammalia</taxon>
        <taxon>Eutheria</taxon>
        <taxon>Laurasiatheria</taxon>
        <taxon>Artiodactyla</taxon>
        <taxon>Suina</taxon>
        <taxon>Suidae</taxon>
        <taxon>Sus</taxon>
    </lineage>
</organism>
<feature type="region of interest" description="Disordered" evidence="2">
    <location>
        <begin position="715"/>
        <end position="743"/>
    </location>
</feature>
<feature type="compositionally biased region" description="Polar residues" evidence="2">
    <location>
        <begin position="364"/>
        <end position="382"/>
    </location>
</feature>
<dbReference type="FunFam" id="1.20.5.190:FF:000041">
    <property type="entry name" value="IQ motif containing N"/>
    <property type="match status" value="1"/>
</dbReference>
<dbReference type="PANTHER" id="PTHR22590">
    <property type="entry name" value="MYOSIN MOTOR DOMAIN-CONTAINING PROTEIN"/>
    <property type="match status" value="1"/>
</dbReference>
<dbReference type="Gene3D" id="1.20.5.190">
    <property type="match status" value="3"/>
</dbReference>
<reference evidence="3" key="1">
    <citation type="submission" date="2025-08" db="UniProtKB">
        <authorList>
            <consortium name="Ensembl"/>
        </authorList>
    </citation>
    <scope>IDENTIFICATION</scope>
</reference>
<dbReference type="PANTHER" id="PTHR22590:SF2">
    <property type="entry name" value="IQ DOMAIN-CONTAINING PROTEIN N"/>
    <property type="match status" value="1"/>
</dbReference>
<feature type="region of interest" description="Disordered" evidence="2">
    <location>
        <begin position="2220"/>
        <end position="2245"/>
    </location>
</feature>
<dbReference type="Pfam" id="PF00612">
    <property type="entry name" value="IQ"/>
    <property type="match status" value="4"/>
</dbReference>
<feature type="region of interest" description="Disordered" evidence="2">
    <location>
        <begin position="2431"/>
        <end position="2470"/>
    </location>
</feature>
<feature type="region of interest" description="Disordered" evidence="2">
    <location>
        <begin position="992"/>
        <end position="1088"/>
    </location>
</feature>
<feature type="region of interest" description="Disordered" evidence="2">
    <location>
        <begin position="1101"/>
        <end position="1269"/>
    </location>
</feature>
<feature type="region of interest" description="Disordered" evidence="2">
    <location>
        <begin position="589"/>
        <end position="617"/>
    </location>
</feature>
<feature type="region of interest" description="Disordered" evidence="2">
    <location>
        <begin position="2089"/>
        <end position="2110"/>
    </location>
</feature>
<name>A0A8D0S2N9_PIG</name>
<dbReference type="PROSITE" id="PS50096">
    <property type="entry name" value="IQ"/>
    <property type="match status" value="4"/>
</dbReference>
<dbReference type="Ensembl" id="ENSSSCT00025053258.1">
    <property type="protein sequence ID" value="ENSSSCP00025022676.1"/>
    <property type="gene ID" value="ENSSSCG00025039240.1"/>
</dbReference>
<evidence type="ECO:0000256" key="2">
    <source>
        <dbReference type="SAM" id="MobiDB-lite"/>
    </source>
</evidence>
<dbReference type="Proteomes" id="UP000694727">
    <property type="component" value="Unplaced"/>
</dbReference>
<feature type="region of interest" description="Disordered" evidence="2">
    <location>
        <begin position="2704"/>
        <end position="2724"/>
    </location>
</feature>
<feature type="region of interest" description="Disordered" evidence="2">
    <location>
        <begin position="2363"/>
        <end position="2396"/>
    </location>
</feature>
<feature type="compositionally biased region" description="Polar residues" evidence="2">
    <location>
        <begin position="2158"/>
        <end position="2175"/>
    </location>
</feature>
<dbReference type="InterPro" id="IPR052318">
    <property type="entry name" value="CellDiv_DevSignal_Domain"/>
</dbReference>
<feature type="compositionally biased region" description="Low complexity" evidence="2">
    <location>
        <begin position="606"/>
        <end position="617"/>
    </location>
</feature>
<sequence length="2785" mass="285101">MLAPLLASAGHTTCNVESWGDSGAARAQPSTTSPAPPCQEELAASQLASLCAELAAVLGSQDDLRALLAKALSQGEVRAALNQALSKEVLGATVAKALPQGILGTALVKALSWGELGTTLSRALSRGELRAELTKVIQGRLADVLSKALTEEERATLSQALCQGELGAVLSQSLSQAALRSGVVLPKAASKTAGSGMTVMPSPVEVDYRGNQLASWGPSLGPMRLQPNKVRVPWGGAWEGFVTGWPSGFLEERGDGAMLVGSPCSSVVSVGTSLTAGVITAIHQYPLIAALDPTLSWETGPSSDSLNLYLSPEVFENVYLHPRASELTSDLHPMLGDMDPNLSNSPHLQPPPGLWQPLIANGVGPSTSQPSLAGGSTTPSSHSPHEVSRVAPRPWASSREGRVASGKLPNTKGGGRAAHSHQCAAAYGGSTCWCQPSGVSRVPPGVRRPSATKGLQQPSVVPEETMQRTRSPNRKRPSMGTRDVTSKVTPSPPHATMVSRPQAQIPKACVITPGSVAPGHRWALRTQANPTLFQASPGNKLAPTLPRTAIPRQEKSRKGDAVSSVPSPQKLVTSHIINELVATLPQAPDNDLARSFSQDSTDYGPNMSNSQSSLRSCSSRSLSTMSMASLTALDLVEEESWEASLDRDLHLGALQSGEAMEGSQGPGTMGGTESTDHRAMIPKVHDRSSPALEQTPILHRSSVASRLTLSVHWGSDDQDEGDMFSGQSSMDLEESLSQKPRRTGLTRSLSLSNVVPTVYWQLPMPGRLTPYLSQPTVASKVSPNRGQPFMAIRDTSSLFELSAANKMTPSLWQTSRTDSMGLCLSQPSRVSGVTLSLTQPSVTGGMAPSLAQASMIVGGAPNLAQPLVTGEGVPSLVQPLMTGGVAPSLIQPLMTGGVAHSLAQPPLASRGVPSLAQASMTGRLATSQAQTLMTSAVQPPVTGGVIPGLAQSPVTCWVPSSLAQSSMTSGLYPSLAQASMFSGGAPYLAQPSVTGEGAPSLAQPLVTGEGDPSLAQPLVTGEGDPSLAQPLVTGEGDPSLAQPSMTGGVDPSLSQPSMTGGVVPSLAQPSMTSEVAPSLAQPPVTGGVAPSLAQSLVTSDGVPSLAQPSTTGGVDPSLARPSMTGGVAPNLAQPSMTGGVSPSLAQPSMPGEVAPSLAQPPVTSEMAPSLAQPSVTGGVAPSLAKPPVTSGGAPSLAQPSVTGGVAPSLTQPSMTGEGAPSLAQPSMTGGVSPSLAQPSMTGGITPSLDQPPVTSGVPPSLEQSSMTSEVYPSLAQAPMFSGGAPYLAQPSVANRVASNLAQSLATHGVAPSLAQASMTGGVYPSLNQSSRVGGVAPCLAKLPMTSRVTSSLAQPCMTSRVAPSLGQTSVAGDVLPSMVQPSKIDGMTCSLAHPPVTGGVGLSIGQTSRVGGAAPSLAQSSLTTGMTPNLGHPSLIIGVAPCLAQPSFAVGMAPGLGQPSMEYREAPCLGQPSMASGVFSSLTQPSVARRGPPSLAQPSMISGTGCTLGQPSWSSRVGSNLPSSRVNAVAPSLHHSSFAIDVTSCTPYPMVANGRGRGLSQPTVSTKVDPHQDPLMISGVASNPQAPEFSEVSLGFHQPPSVSGRPLNITEQPSVTVATPNRYQASAASREDPGLGQGPGMSQGILFRGMAASMSHGTMAAGMLPNMSQGTLAAGMFLSMSRVPVSPGMTGSMGRRSVATGMNASQSQAARGTTPIISRASVAGAPLTCEPASGKGPGFSWASGPCGLGKTSSKFSLISMGPSTQVKVDLPVPLDYQYPGSMSSYQPTHAVIQEPGMGMASAVVPGSVTSRITAALVPGTVAGGMAPSFSPGSVGRGMGQSLIPGSMMSSVASSLSPGYMVNGVVHTFPPGSVICGVGQGLPPGSAIGGMSQGLPLDPMTNPVAQSLPPGSEASGMARTLPLSSSGTGVSPGPIAASGGGGKRQDFSVGPSVSLTAPNLLPGSVAGGVDPSVPIAPNVVPASTPGGLNQNLPMASAPGSPSTTGYVAQSLPQGSMLIGLTPRPYHGALAGEGPTASFHAPHDTGPAQVHPQALEANGTAKGVAPVPTVLQRASQLSQALGMMPFETIGRQSVKKSEDPDKSLPQGSLTRTESEILEATPWLYHSPLATDIDYSQEFPAEDETLPKGQRPLLEEVAPSQAKTVTSGVASVPSQSPSFAKHPMASGGPPTLQQRSATSWRVPSSHFVAASGVPDVQMESVKGTGAPLAHQQASVPPAAPQRPSVAHITPQKPSAYQKSLVAHIVPQRHSHKMMASTAVSGSPKPAHSDSMASSLHRGSVAGIVTPSTPQRSGSTSMASQVPLHPSLARGVEAGGFQKPVSRGLIQNGHGSLGPRKSYRAMHDIPASEMPSSSEAHTVPPHQEQEDAPRSLQEVPRPSTGAVPAIMPIIRTGEAAHGVAITRLNPGVRRVSLGYESSPDGSRRPLFSHESPLVSQDSLSSRAPLDSHQPSLTPAVLQGPEDAGVSGGQAWNSAIPSVAVGPRNSTIVPGGTWEPARGTVPWEATGGKAAVDPSQPGELVASVQAVEKIIIHAAVIIQACTRGYLVRRTIKVWHQWAIIIQAAWRGYCVRRDLAQLCRAATIIQAAWRGFCVRRSHTQQMLLPAVWAAVGGGGGGARSISDHRCYQSCQPHACSLCQSLSSGLGSPPSVVMLVGSSPRTCHMCGHTLPTRVVQGTGRGAVVQASMPRGCSIQPTSRSPPQPHSQNKAATTIQSSWRGFRVRRQLKQQQVAAKMLQASWRGRCTRASLTTDALLGPAAWDNSRHTQWPGV</sequence>